<reference evidence="11" key="2">
    <citation type="submission" date="2017-06" db="EMBL/GenBank/DDBJ databases">
        <title>The pomegranate genome and the genomics of punicalagin biosynthesis.</title>
        <authorList>
            <person name="Xu C."/>
        </authorList>
    </citation>
    <scope>NUCLEOTIDE SEQUENCE [LARGE SCALE GENOMIC DNA]</scope>
    <source>
        <tissue evidence="11">Fresh leaf</tissue>
    </source>
</reference>
<dbReference type="STRING" id="22663.A0A218WYE4"/>
<protein>
    <recommendedName>
        <fullName evidence="10">COBRA C-terminal domain-containing protein</fullName>
    </recommendedName>
</protein>
<reference evidence="13" key="1">
    <citation type="journal article" date="2017" name="Plant J.">
        <title>The pomegranate (Punica granatum L.) genome and the genomics of punicalagin biosynthesis.</title>
        <authorList>
            <person name="Qin G."/>
            <person name="Xu C."/>
            <person name="Ming R."/>
            <person name="Tang H."/>
            <person name="Guyot R."/>
            <person name="Kramer E.M."/>
            <person name="Hu Y."/>
            <person name="Yi X."/>
            <person name="Qi Y."/>
            <person name="Xu X."/>
            <person name="Gao Z."/>
            <person name="Pan H."/>
            <person name="Jian J."/>
            <person name="Tian Y."/>
            <person name="Yue Z."/>
            <person name="Xu Y."/>
        </authorList>
    </citation>
    <scope>NUCLEOTIDE SEQUENCE [LARGE SCALE GENOMIC DNA]</scope>
    <source>
        <strain evidence="13">cv. Dabenzi</strain>
    </source>
</reference>
<dbReference type="GO" id="GO:0010215">
    <property type="term" value="P:cellulose microfibril organization"/>
    <property type="evidence" value="ECO:0007669"/>
    <property type="project" value="InterPro"/>
</dbReference>
<dbReference type="GO" id="GO:0005886">
    <property type="term" value="C:plasma membrane"/>
    <property type="evidence" value="ECO:0007669"/>
    <property type="project" value="UniProtKB-SubCell"/>
</dbReference>
<dbReference type="GeneID" id="116207361"/>
<comment type="caution">
    <text evidence="11">The sequence shown here is derived from an EMBL/GenBank/DDBJ whole genome shotgun (WGS) entry which is preliminary data.</text>
</comment>
<evidence type="ECO:0000256" key="2">
    <source>
        <dbReference type="ARBA" id="ARBA00005507"/>
    </source>
</evidence>
<dbReference type="EMBL" id="PGOL01004253">
    <property type="protein sequence ID" value="PKI37946.1"/>
    <property type="molecule type" value="Genomic_DNA"/>
</dbReference>
<dbReference type="Proteomes" id="UP000233551">
    <property type="component" value="Unassembled WGS sequence"/>
</dbReference>
<comment type="subcellular location">
    <subcellularLocation>
        <location evidence="1">Cell membrane</location>
        <topology evidence="1">Lipid-anchor</topology>
        <topology evidence="1">GPI-anchor</topology>
    </subcellularLocation>
</comment>
<accession>A0A218WYE4</accession>
<gene>
    <name evidence="11" type="ORF">CDL15_Pgr017063</name>
    <name evidence="12" type="ORF">CRG98_041659</name>
</gene>
<comment type="similarity">
    <text evidence="2">Belongs to the COBRA family.</text>
</comment>
<keyword evidence="8" id="KW-0449">Lipoprotein</keyword>
<dbReference type="GO" id="GO:0098552">
    <property type="term" value="C:side of membrane"/>
    <property type="evidence" value="ECO:0007669"/>
    <property type="project" value="UniProtKB-KW"/>
</dbReference>
<evidence type="ECO:0000256" key="6">
    <source>
        <dbReference type="ARBA" id="ARBA00023136"/>
    </source>
</evidence>
<organism evidence="11 13">
    <name type="scientific">Punica granatum</name>
    <name type="common">Pomegranate</name>
    <dbReference type="NCBI Taxonomy" id="22663"/>
    <lineage>
        <taxon>Eukaryota</taxon>
        <taxon>Viridiplantae</taxon>
        <taxon>Streptophyta</taxon>
        <taxon>Embryophyta</taxon>
        <taxon>Tracheophyta</taxon>
        <taxon>Spermatophyta</taxon>
        <taxon>Magnoliopsida</taxon>
        <taxon>eudicotyledons</taxon>
        <taxon>Gunneridae</taxon>
        <taxon>Pentapetalae</taxon>
        <taxon>rosids</taxon>
        <taxon>malvids</taxon>
        <taxon>Myrtales</taxon>
        <taxon>Lythraceae</taxon>
        <taxon>Punica</taxon>
    </lineage>
</organism>
<evidence type="ECO:0000256" key="4">
    <source>
        <dbReference type="ARBA" id="ARBA00022622"/>
    </source>
</evidence>
<evidence type="ECO:0000313" key="14">
    <source>
        <dbReference type="Proteomes" id="UP000233551"/>
    </source>
</evidence>
<evidence type="ECO:0000259" key="10">
    <source>
        <dbReference type="Pfam" id="PF25079"/>
    </source>
</evidence>
<dbReference type="PANTHER" id="PTHR31052">
    <property type="entry name" value="COBRA-LIKE PROTEIN 7"/>
    <property type="match status" value="1"/>
</dbReference>
<keyword evidence="4" id="KW-0336">GPI-anchor</keyword>
<dbReference type="InterPro" id="IPR056900">
    <property type="entry name" value="COB_C"/>
</dbReference>
<feature type="signal peptide" evidence="9">
    <location>
        <begin position="1"/>
        <end position="25"/>
    </location>
</feature>
<name>A0A218WYE4_PUNGR</name>
<reference evidence="12 14" key="3">
    <citation type="submission" date="2017-11" db="EMBL/GenBank/DDBJ databases">
        <title>De-novo sequencing of pomegranate (Punica granatum L.) genome.</title>
        <authorList>
            <person name="Akparov Z."/>
            <person name="Amiraslanov A."/>
            <person name="Hajiyeva S."/>
            <person name="Abbasov M."/>
            <person name="Kaur K."/>
            <person name="Hamwieh A."/>
            <person name="Solovyev V."/>
            <person name="Salamov A."/>
            <person name="Braich B."/>
            <person name="Kosarev P."/>
            <person name="Mahmoud A."/>
            <person name="Hajiyev E."/>
            <person name="Babayeva S."/>
            <person name="Izzatullayeva V."/>
            <person name="Mammadov A."/>
            <person name="Mammadov A."/>
            <person name="Sharifova S."/>
            <person name="Ojaghi J."/>
            <person name="Eynullazada K."/>
            <person name="Bayramov B."/>
            <person name="Abdulazimova A."/>
            <person name="Shahmuradov I."/>
        </authorList>
    </citation>
    <scope>NUCLEOTIDE SEQUENCE [LARGE SCALE GENOMIC DNA]</scope>
    <source>
        <strain evidence="12">AG2017</strain>
        <strain evidence="14">cv. AG2017</strain>
        <tissue evidence="12">Leaf</tissue>
    </source>
</reference>
<keyword evidence="5 9" id="KW-0732">Signal</keyword>
<dbReference type="Proteomes" id="UP000197138">
    <property type="component" value="Unassembled WGS sequence"/>
</dbReference>
<feature type="domain" description="COBRA C-terminal" evidence="10">
    <location>
        <begin position="416"/>
        <end position="625"/>
    </location>
</feature>
<keyword evidence="6" id="KW-0472">Membrane</keyword>
<dbReference type="PANTHER" id="PTHR31052:SF12">
    <property type="entry name" value="COBRA-LIKE PROTEIN 7"/>
    <property type="match status" value="1"/>
</dbReference>
<evidence type="ECO:0000313" key="13">
    <source>
        <dbReference type="Proteomes" id="UP000197138"/>
    </source>
</evidence>
<dbReference type="AlphaFoldDB" id="A0A218WYE4"/>
<dbReference type="InterPro" id="IPR006918">
    <property type="entry name" value="COBRA_pln"/>
</dbReference>
<evidence type="ECO:0000256" key="3">
    <source>
        <dbReference type="ARBA" id="ARBA00022475"/>
    </source>
</evidence>
<evidence type="ECO:0000256" key="8">
    <source>
        <dbReference type="ARBA" id="ARBA00023288"/>
    </source>
</evidence>
<feature type="chain" id="PRO_5014071818" description="COBRA C-terminal domain-containing protein" evidence="9">
    <location>
        <begin position="26"/>
        <end position="655"/>
    </location>
</feature>
<keyword evidence="14" id="KW-1185">Reference proteome</keyword>
<keyword evidence="7" id="KW-0325">Glycoprotein</keyword>
<dbReference type="OrthoDB" id="2014623at2759"/>
<dbReference type="EMBL" id="MTKT01002534">
    <property type="protein sequence ID" value="OWM77663.1"/>
    <property type="molecule type" value="Genomic_DNA"/>
</dbReference>
<keyword evidence="3" id="KW-1003">Cell membrane</keyword>
<evidence type="ECO:0000256" key="1">
    <source>
        <dbReference type="ARBA" id="ARBA00004609"/>
    </source>
</evidence>
<evidence type="ECO:0000256" key="5">
    <source>
        <dbReference type="ARBA" id="ARBA00022729"/>
    </source>
</evidence>
<evidence type="ECO:0000256" key="7">
    <source>
        <dbReference type="ARBA" id="ARBA00023180"/>
    </source>
</evidence>
<dbReference type="Pfam" id="PF04833">
    <property type="entry name" value="COBRA"/>
    <property type="match status" value="1"/>
</dbReference>
<evidence type="ECO:0000313" key="11">
    <source>
        <dbReference type="EMBL" id="OWM77663.1"/>
    </source>
</evidence>
<evidence type="ECO:0000256" key="9">
    <source>
        <dbReference type="SAM" id="SignalP"/>
    </source>
</evidence>
<proteinExistence type="inferred from homology"/>
<sequence length="655" mass="73115">MNIEWRSLTLFTFFISLASTSWIVAQDDSDEPAAPPPAEENCNGVFISYEFNSRRKEFPRLKNASAQAWAFNSTVTVTNTGTVEVQGWKIFIGFQHKEILVSATGAVLADTEDFPADVGNGTYLTGYPQTDLKTSIETAGDISQIQAEIQLMGTQFGVKPPKVPMPKTIRLDVDGFKCPAPTTRKTSMYACCVRDPKHKVKKLKTKLLLRQKGDLSFTYDVIQAYEGNYLAQVTMENDNALGRLDHWNLTWEWMRGEFIYTMRGAYTHKIDYSDCIYGQAAQHYESLDFSQVMNCEKRPVIGDLPRERANDTKTGKLPYCCRNGTLLPTIMDPSQSKSVFQLQVYKLPPDLNRTALHPPERWKIVGLLNPDYNCGAPIHVEASEFPDPSGLQATTTAIASWQVVCNITKPTQTTSHCCVSFSAYYNSSVIPCNTCACGCSDDDTCNKDASAMLLPSEAILVPFANRSAKAVAWAKIKHFHIPRPLPCGDNCGVSMNWHLYSDYQNGWSVRITLFNWERVNFENWFAAIQMKKAAQGFEKAYSFNGTLFKDLNNTIFLQGLPGLTYIMGETNGTNPKVNPPVPGKQQSVISFKKKLTPGLNIAKGDGFPSRVLFNGEECSLPTYIPVGNGPRNFVSVEQIILPVLLFSFVLLNSHW</sequence>
<evidence type="ECO:0000313" key="12">
    <source>
        <dbReference type="EMBL" id="PKI37946.1"/>
    </source>
</evidence>
<dbReference type="Pfam" id="PF25079">
    <property type="entry name" value="COB_C"/>
    <property type="match status" value="1"/>
</dbReference>